<dbReference type="OrthoDB" id="10163324at2759"/>
<name>A0A8S3VEE7_MYTED</name>
<organism evidence="1 2">
    <name type="scientific">Mytilus edulis</name>
    <name type="common">Blue mussel</name>
    <dbReference type="NCBI Taxonomy" id="6550"/>
    <lineage>
        <taxon>Eukaryota</taxon>
        <taxon>Metazoa</taxon>
        <taxon>Spiralia</taxon>
        <taxon>Lophotrochozoa</taxon>
        <taxon>Mollusca</taxon>
        <taxon>Bivalvia</taxon>
        <taxon>Autobranchia</taxon>
        <taxon>Pteriomorphia</taxon>
        <taxon>Mytilida</taxon>
        <taxon>Mytiloidea</taxon>
        <taxon>Mytilidae</taxon>
        <taxon>Mytilinae</taxon>
        <taxon>Mytilus</taxon>
    </lineage>
</organism>
<comment type="caution">
    <text evidence="1">The sequence shown here is derived from an EMBL/GenBank/DDBJ whole genome shotgun (WGS) entry which is preliminary data.</text>
</comment>
<proteinExistence type="predicted"/>
<evidence type="ECO:0000313" key="1">
    <source>
        <dbReference type="EMBL" id="CAG2253463.1"/>
    </source>
</evidence>
<dbReference type="Proteomes" id="UP000683360">
    <property type="component" value="Unassembled WGS sequence"/>
</dbReference>
<protein>
    <submittedName>
        <fullName evidence="1">Uncharacterized protein</fullName>
    </submittedName>
</protein>
<dbReference type="EMBL" id="CAJPWZ010003151">
    <property type="protein sequence ID" value="CAG2253463.1"/>
    <property type="molecule type" value="Genomic_DNA"/>
</dbReference>
<accession>A0A8S3VEE7</accession>
<evidence type="ECO:0000313" key="2">
    <source>
        <dbReference type="Proteomes" id="UP000683360"/>
    </source>
</evidence>
<dbReference type="SUPFAM" id="SSF63829">
    <property type="entry name" value="Calcium-dependent phosphotriesterase"/>
    <property type="match status" value="1"/>
</dbReference>
<dbReference type="InterPro" id="IPR015943">
    <property type="entry name" value="WD40/YVTN_repeat-like_dom_sf"/>
</dbReference>
<reference evidence="1" key="1">
    <citation type="submission" date="2021-03" db="EMBL/GenBank/DDBJ databases">
        <authorList>
            <person name="Bekaert M."/>
        </authorList>
    </citation>
    <scope>NUCLEOTIDE SEQUENCE</scope>
</reference>
<dbReference type="Gene3D" id="2.130.10.10">
    <property type="entry name" value="YVTN repeat-like/Quinoprotein amine dehydrogenase"/>
    <property type="match status" value="1"/>
</dbReference>
<keyword evidence="2" id="KW-1185">Reference proteome</keyword>
<sequence>MKESLSDVQVFLATKSIGEKLREQQEWVSTLCNQDEAKESVVELISDPHLTYLLSDLNCFGLIQIVRNPCQIRVRVWEEQRAQINVATTTVRDIGNVKLELIRKISFEHVEGLTSIKDCVLVKDGRMIFANSQTNKVLVHSHDGQLLNTVTVGKSPFGLAVINSNTVAVTCLENQTIQIVNIDDGVVKQTIHVGKLALVYLIAMTDYMSSLRRQE</sequence>
<dbReference type="AlphaFoldDB" id="A0A8S3VEE7"/>
<gene>
    <name evidence="1" type="ORF">MEDL_64989</name>
</gene>